<sequence>MNTQLLDNTLPVSITHEDVSLKSNYADFAKPLPAKLMHMLRLDKVYQRASGNCLFYQGDEGPVKVIDFACGFGALILGHNHPEIVEKAVSLLQDEIPIHAQMSIRSQTGLLASALSDEIHKKTGKHYISTLANSGTEVVEAAIKHARMVFYKKLDDFYHQCEISFSNMHIALHKAGIDTNKAIRLQGKQYPSLAALKSEILKKK</sequence>
<dbReference type="SUPFAM" id="SSF53383">
    <property type="entry name" value="PLP-dependent transferases"/>
    <property type="match status" value="1"/>
</dbReference>
<comment type="caution">
    <text evidence="5">The sequence shown here is derived from an EMBL/GenBank/DDBJ whole genome shotgun (WGS) entry which is preliminary data.</text>
</comment>
<keyword evidence="4" id="KW-0663">Pyridoxal phosphate</keyword>
<dbReference type="AlphaFoldDB" id="A0A1D2QQM4"/>
<evidence type="ECO:0000256" key="2">
    <source>
        <dbReference type="ARBA" id="ARBA00022576"/>
    </source>
</evidence>
<dbReference type="InterPro" id="IPR050103">
    <property type="entry name" value="Class-III_PLP-dep_AT"/>
</dbReference>
<dbReference type="GO" id="GO:0042802">
    <property type="term" value="F:identical protein binding"/>
    <property type="evidence" value="ECO:0007669"/>
    <property type="project" value="TreeGrafter"/>
</dbReference>
<evidence type="ECO:0000313" key="5">
    <source>
        <dbReference type="EMBL" id="ODS23840.1"/>
    </source>
</evidence>
<organism evidence="5 6">
    <name type="scientific">Candidatus Endobugula sertula</name>
    <name type="common">Bugula neritina bacterial symbiont</name>
    <dbReference type="NCBI Taxonomy" id="62101"/>
    <lineage>
        <taxon>Bacteria</taxon>
        <taxon>Pseudomonadati</taxon>
        <taxon>Pseudomonadota</taxon>
        <taxon>Gammaproteobacteria</taxon>
        <taxon>Cellvibrionales</taxon>
        <taxon>Cellvibrionaceae</taxon>
        <taxon>Candidatus Endobugula</taxon>
    </lineage>
</organism>
<proteinExistence type="predicted"/>
<evidence type="ECO:0008006" key="7">
    <source>
        <dbReference type="Google" id="ProtNLM"/>
    </source>
</evidence>
<dbReference type="Pfam" id="PF00202">
    <property type="entry name" value="Aminotran_3"/>
    <property type="match status" value="1"/>
</dbReference>
<dbReference type="PANTHER" id="PTHR11986">
    <property type="entry name" value="AMINOTRANSFERASE CLASS III"/>
    <property type="match status" value="1"/>
</dbReference>
<comment type="cofactor">
    <cofactor evidence="1">
        <name>pyridoxal 5'-phosphate</name>
        <dbReference type="ChEBI" id="CHEBI:597326"/>
    </cofactor>
</comment>
<evidence type="ECO:0000256" key="1">
    <source>
        <dbReference type="ARBA" id="ARBA00001933"/>
    </source>
</evidence>
<dbReference type="PANTHER" id="PTHR11986:SF79">
    <property type="entry name" value="ACETYLORNITHINE AMINOTRANSFERASE, MITOCHONDRIAL"/>
    <property type="match status" value="1"/>
</dbReference>
<dbReference type="GO" id="GO:0008483">
    <property type="term" value="F:transaminase activity"/>
    <property type="evidence" value="ECO:0007669"/>
    <property type="project" value="UniProtKB-KW"/>
</dbReference>
<protein>
    <recommendedName>
        <fullName evidence="7">Aminotransferase class III</fullName>
    </recommendedName>
</protein>
<dbReference type="InterPro" id="IPR015424">
    <property type="entry name" value="PyrdxlP-dep_Trfase"/>
</dbReference>
<dbReference type="Proteomes" id="UP000242502">
    <property type="component" value="Unassembled WGS sequence"/>
</dbReference>
<dbReference type="Gene3D" id="3.40.640.10">
    <property type="entry name" value="Type I PLP-dependent aspartate aminotransferase-like (Major domain)"/>
    <property type="match status" value="1"/>
</dbReference>
<dbReference type="InterPro" id="IPR005814">
    <property type="entry name" value="Aminotrans_3"/>
</dbReference>
<evidence type="ECO:0000256" key="4">
    <source>
        <dbReference type="ARBA" id="ARBA00022898"/>
    </source>
</evidence>
<gene>
    <name evidence="5" type="ORF">AB835_06765</name>
</gene>
<evidence type="ECO:0000313" key="6">
    <source>
        <dbReference type="Proteomes" id="UP000242502"/>
    </source>
</evidence>
<dbReference type="GO" id="GO:0030170">
    <property type="term" value="F:pyridoxal phosphate binding"/>
    <property type="evidence" value="ECO:0007669"/>
    <property type="project" value="InterPro"/>
</dbReference>
<dbReference type="InterPro" id="IPR015422">
    <property type="entry name" value="PyrdxlP-dep_Trfase_small"/>
</dbReference>
<accession>A0A1D2QQM4</accession>
<dbReference type="Gene3D" id="3.90.1150.10">
    <property type="entry name" value="Aspartate Aminotransferase, domain 1"/>
    <property type="match status" value="1"/>
</dbReference>
<keyword evidence="2" id="KW-0032">Aminotransferase</keyword>
<keyword evidence="3" id="KW-0808">Transferase</keyword>
<dbReference type="InterPro" id="IPR015421">
    <property type="entry name" value="PyrdxlP-dep_Trfase_major"/>
</dbReference>
<evidence type="ECO:0000256" key="3">
    <source>
        <dbReference type="ARBA" id="ARBA00022679"/>
    </source>
</evidence>
<name>A0A1D2QQM4_9GAMM</name>
<dbReference type="EMBL" id="MDLC01000019">
    <property type="protein sequence ID" value="ODS23840.1"/>
    <property type="molecule type" value="Genomic_DNA"/>
</dbReference>
<reference evidence="5 6" key="1">
    <citation type="journal article" date="2016" name="Appl. Environ. Microbiol.">
        <title>Lack of Overt Genome Reduction in the Bryostatin-Producing Bryozoan Symbiont "Candidatus Endobugula sertula".</title>
        <authorList>
            <person name="Miller I.J."/>
            <person name="Vanee N."/>
            <person name="Fong S.S."/>
            <person name="Lim-Fong G.E."/>
            <person name="Kwan J.C."/>
        </authorList>
    </citation>
    <scope>NUCLEOTIDE SEQUENCE [LARGE SCALE GENOMIC DNA]</scope>
    <source>
        <strain evidence="5">AB1-4</strain>
    </source>
</reference>
<dbReference type="STRING" id="62101.AB835_06765"/>